<dbReference type="InterPro" id="IPR031107">
    <property type="entry name" value="Small_HSP"/>
</dbReference>
<evidence type="ECO:0000259" key="3">
    <source>
        <dbReference type="PROSITE" id="PS01031"/>
    </source>
</evidence>
<dbReference type="InterPro" id="IPR002068">
    <property type="entry name" value="A-crystallin/Hsp20_dom"/>
</dbReference>
<dbReference type="EMBL" id="QGLE01000005">
    <property type="protein sequence ID" value="PWR22809.1"/>
    <property type="molecule type" value="Genomic_DNA"/>
</dbReference>
<evidence type="ECO:0000313" key="4">
    <source>
        <dbReference type="EMBL" id="PWR22809.1"/>
    </source>
</evidence>
<dbReference type="SUPFAM" id="SSF49764">
    <property type="entry name" value="HSP20-like chaperones"/>
    <property type="match status" value="1"/>
</dbReference>
<evidence type="ECO:0000313" key="5">
    <source>
        <dbReference type="Proteomes" id="UP000245461"/>
    </source>
</evidence>
<accession>A0A317E735</accession>
<comment type="caution">
    <text evidence="4">The sequence shown here is derived from an EMBL/GenBank/DDBJ whole genome shotgun (WGS) entry which is preliminary data.</text>
</comment>
<dbReference type="Proteomes" id="UP000245461">
    <property type="component" value="Unassembled WGS sequence"/>
</dbReference>
<keyword evidence="5" id="KW-1185">Reference proteome</keyword>
<dbReference type="PROSITE" id="PS01031">
    <property type="entry name" value="SHSP"/>
    <property type="match status" value="1"/>
</dbReference>
<dbReference type="InterPro" id="IPR008978">
    <property type="entry name" value="HSP20-like_chaperone"/>
</dbReference>
<name>A0A317E735_9PROT</name>
<dbReference type="OrthoDB" id="9808910at2"/>
<feature type="domain" description="SHSP" evidence="3">
    <location>
        <begin position="40"/>
        <end position="154"/>
    </location>
</feature>
<dbReference type="Gene3D" id="2.60.40.790">
    <property type="match status" value="1"/>
</dbReference>
<evidence type="ECO:0000256" key="2">
    <source>
        <dbReference type="RuleBase" id="RU003616"/>
    </source>
</evidence>
<sequence length="155" mass="17002">MKLRTLMTNGARTPAAMTDNPFVALRQEIDRLFNDMTMDLGLGEALPRMNMVENAEAITLTAELPGMEEKDVEVTLADNVLTIRGEKKVEREDKGETAHMIERTTGAFARTIEMPAGTDPAAIKAMMDKGVLTVTVPKPARAMAESRKIEVKRAA</sequence>
<dbReference type="Pfam" id="PF00011">
    <property type="entry name" value="HSP20"/>
    <property type="match status" value="1"/>
</dbReference>
<protein>
    <submittedName>
        <fullName evidence="4">Heat-shock protein</fullName>
    </submittedName>
</protein>
<gene>
    <name evidence="4" type="ORF">DKG74_10295</name>
</gene>
<dbReference type="AlphaFoldDB" id="A0A317E735"/>
<reference evidence="4 5" key="1">
    <citation type="submission" date="2018-05" db="EMBL/GenBank/DDBJ databases">
        <title>Zavarzinia sp. HR-AS.</title>
        <authorList>
            <person name="Lee Y."/>
            <person name="Jeon C.O."/>
        </authorList>
    </citation>
    <scope>NUCLEOTIDE SEQUENCE [LARGE SCALE GENOMIC DNA]</scope>
    <source>
        <strain evidence="4 5">HR-AS</strain>
    </source>
</reference>
<evidence type="ECO:0000256" key="1">
    <source>
        <dbReference type="PROSITE-ProRule" id="PRU00285"/>
    </source>
</evidence>
<organism evidence="4 5">
    <name type="scientific">Zavarzinia aquatilis</name>
    <dbReference type="NCBI Taxonomy" id="2211142"/>
    <lineage>
        <taxon>Bacteria</taxon>
        <taxon>Pseudomonadati</taxon>
        <taxon>Pseudomonadota</taxon>
        <taxon>Alphaproteobacteria</taxon>
        <taxon>Rhodospirillales</taxon>
        <taxon>Zavarziniaceae</taxon>
        <taxon>Zavarzinia</taxon>
    </lineage>
</organism>
<comment type="similarity">
    <text evidence="1 2">Belongs to the small heat shock protein (HSP20) family.</text>
</comment>
<proteinExistence type="inferred from homology"/>
<dbReference type="PANTHER" id="PTHR11527">
    <property type="entry name" value="HEAT-SHOCK PROTEIN 20 FAMILY MEMBER"/>
    <property type="match status" value="1"/>
</dbReference>
<dbReference type="CDD" id="cd06464">
    <property type="entry name" value="ACD_sHsps-like"/>
    <property type="match status" value="1"/>
</dbReference>
<dbReference type="RefSeq" id="WP_109905382.1">
    <property type="nucleotide sequence ID" value="NZ_QGLE01000005.1"/>
</dbReference>